<comment type="caution">
    <text evidence="2">The sequence shown here is derived from an EMBL/GenBank/DDBJ whole genome shotgun (WGS) entry which is preliminary data.</text>
</comment>
<dbReference type="AlphaFoldDB" id="A0AAV7EY05"/>
<evidence type="ECO:0000259" key="1">
    <source>
        <dbReference type="Pfam" id="PF13417"/>
    </source>
</evidence>
<accession>A0AAV7EY05</accession>
<feature type="domain" description="GST N-terminal" evidence="1">
    <location>
        <begin position="116"/>
        <end position="188"/>
    </location>
</feature>
<dbReference type="SUPFAM" id="SSF47616">
    <property type="entry name" value="GST C-terminal domain-like"/>
    <property type="match status" value="1"/>
</dbReference>
<evidence type="ECO:0000313" key="3">
    <source>
        <dbReference type="Proteomes" id="UP000825729"/>
    </source>
</evidence>
<organism evidence="2 3">
    <name type="scientific">Aristolochia fimbriata</name>
    <name type="common">White veined hardy Dutchman's pipe vine</name>
    <dbReference type="NCBI Taxonomy" id="158543"/>
    <lineage>
        <taxon>Eukaryota</taxon>
        <taxon>Viridiplantae</taxon>
        <taxon>Streptophyta</taxon>
        <taxon>Embryophyta</taxon>
        <taxon>Tracheophyta</taxon>
        <taxon>Spermatophyta</taxon>
        <taxon>Magnoliopsida</taxon>
        <taxon>Magnoliidae</taxon>
        <taxon>Piperales</taxon>
        <taxon>Aristolochiaceae</taxon>
        <taxon>Aristolochia</taxon>
    </lineage>
</organism>
<proteinExistence type="predicted"/>
<dbReference type="FunFam" id="1.20.1050.10:FF:000041">
    <property type="entry name" value="Lambda class glutathione S-transferase"/>
    <property type="match status" value="1"/>
</dbReference>
<reference evidence="2 3" key="1">
    <citation type="submission" date="2021-07" db="EMBL/GenBank/DDBJ databases">
        <title>The Aristolochia fimbriata genome: insights into angiosperm evolution, floral development and chemical biosynthesis.</title>
        <authorList>
            <person name="Jiao Y."/>
        </authorList>
    </citation>
    <scope>NUCLEOTIDE SEQUENCE [LARGE SCALE GENOMIC DNA]</scope>
    <source>
        <strain evidence="2">IBCAS-2021</strain>
        <tissue evidence="2">Leaf</tissue>
    </source>
</reference>
<evidence type="ECO:0000313" key="2">
    <source>
        <dbReference type="EMBL" id="KAG9453785.1"/>
    </source>
</evidence>
<gene>
    <name evidence="2" type="ORF">H6P81_006689</name>
</gene>
<dbReference type="PANTHER" id="PTHR44328:SF16">
    <property type="entry name" value="PROTEIN IN2-1 HOMOLOG B"/>
    <property type="match status" value="1"/>
</dbReference>
<dbReference type="PANTHER" id="PTHR44328">
    <property type="entry name" value="GLUTATHIONE S-TRANSFERASE L1"/>
    <property type="match status" value="1"/>
</dbReference>
<dbReference type="Proteomes" id="UP000825729">
    <property type="component" value="Unassembled WGS sequence"/>
</dbReference>
<name>A0AAV7EY05_ARIFI</name>
<dbReference type="SUPFAM" id="SSF52833">
    <property type="entry name" value="Thioredoxin-like"/>
    <property type="match status" value="1"/>
</dbReference>
<keyword evidence="3" id="KW-1185">Reference proteome</keyword>
<dbReference type="InterPro" id="IPR004045">
    <property type="entry name" value="Glutathione_S-Trfase_N"/>
</dbReference>
<dbReference type="InterPro" id="IPR036282">
    <property type="entry name" value="Glutathione-S-Trfase_C_sf"/>
</dbReference>
<dbReference type="Pfam" id="PF13417">
    <property type="entry name" value="GST_N_3"/>
    <property type="match status" value="1"/>
</dbReference>
<sequence>MELSTSTCVKANLFGHSSSFTCLKDFRKCSVINSRRCWRSRTSLLRISKLERPRKPILLAMATGKLQEALPPVLDSTSEPPSIFDGTTRLYICYKCPFAQRVWIARNYKFQISSAVCSNSIAWLSLCDEQGLEEVIKLVPIDLQNRPSWYKEKVYPENKVPSLEHNNKVRGESLDLLKYINEHFEGPPLLPDDPAKLECAEELISYCDKFNAAFRNAFKSMEDIENQIRGPLDQLEHTLSRFDDGPFFLGQFSLVDIAYAPFIERYGPFVADVWKYDITAARLKLASWIEEVNKIEAYTQTKNDPKMLLERNKQRYGVIPL</sequence>
<dbReference type="Gene3D" id="1.20.1050.10">
    <property type="match status" value="1"/>
</dbReference>
<dbReference type="GO" id="GO:0004364">
    <property type="term" value="F:glutathione transferase activity"/>
    <property type="evidence" value="ECO:0007669"/>
    <property type="project" value="InterPro"/>
</dbReference>
<dbReference type="Gene3D" id="3.40.30.10">
    <property type="entry name" value="Glutaredoxin"/>
    <property type="match status" value="1"/>
</dbReference>
<dbReference type="InterPro" id="IPR036249">
    <property type="entry name" value="Thioredoxin-like_sf"/>
</dbReference>
<dbReference type="Pfam" id="PF13410">
    <property type="entry name" value="GST_C_2"/>
    <property type="match status" value="1"/>
</dbReference>
<dbReference type="InterPro" id="IPR044629">
    <property type="entry name" value="GSTL1/2/3"/>
</dbReference>
<dbReference type="EMBL" id="JAINDJ010000003">
    <property type="protein sequence ID" value="KAG9453785.1"/>
    <property type="molecule type" value="Genomic_DNA"/>
</dbReference>
<protein>
    <recommendedName>
        <fullName evidence="1">GST N-terminal domain-containing protein</fullName>
    </recommendedName>
</protein>